<organism evidence="3 4">
    <name type="scientific">Cellulomonas chengniuliangii</name>
    <dbReference type="NCBI Taxonomy" id="2968084"/>
    <lineage>
        <taxon>Bacteria</taxon>
        <taxon>Bacillati</taxon>
        <taxon>Actinomycetota</taxon>
        <taxon>Actinomycetes</taxon>
        <taxon>Micrococcales</taxon>
        <taxon>Cellulomonadaceae</taxon>
        <taxon>Cellulomonas</taxon>
    </lineage>
</organism>
<dbReference type="Proteomes" id="UP001316189">
    <property type="component" value="Chromosome"/>
</dbReference>
<feature type="region of interest" description="Disordered" evidence="1">
    <location>
        <begin position="122"/>
        <end position="143"/>
    </location>
</feature>
<dbReference type="Pfam" id="PF03476">
    <property type="entry name" value="MOSC_N"/>
    <property type="match status" value="1"/>
</dbReference>
<protein>
    <submittedName>
        <fullName evidence="3">MOSC domain-containing protein</fullName>
    </submittedName>
</protein>
<keyword evidence="4" id="KW-1185">Reference proteome</keyword>
<dbReference type="PANTHER" id="PTHR14237">
    <property type="entry name" value="MOLYBDOPTERIN COFACTOR SULFURASE MOSC"/>
    <property type="match status" value="1"/>
</dbReference>
<reference evidence="3 4" key="1">
    <citation type="submission" date="2022-07" db="EMBL/GenBank/DDBJ databases">
        <title>Novel species in genus cellulomonas.</title>
        <authorList>
            <person name="Ye L."/>
        </authorList>
    </citation>
    <scope>NUCLEOTIDE SEQUENCE [LARGE SCALE GENOMIC DNA]</scope>
    <source>
        <strain evidence="4">zg-Y338</strain>
    </source>
</reference>
<dbReference type="SUPFAM" id="SSF50800">
    <property type="entry name" value="PK beta-barrel domain-like"/>
    <property type="match status" value="1"/>
</dbReference>
<dbReference type="PANTHER" id="PTHR14237:SF19">
    <property type="entry name" value="MITOCHONDRIAL AMIDOXIME REDUCING COMPONENT 1"/>
    <property type="match status" value="1"/>
</dbReference>
<dbReference type="InterPro" id="IPR005302">
    <property type="entry name" value="MoCF_Sase_C"/>
</dbReference>
<proteinExistence type="predicted"/>
<evidence type="ECO:0000313" key="3">
    <source>
        <dbReference type="EMBL" id="UUI76478.1"/>
    </source>
</evidence>
<accession>A0ABY5L7B2</accession>
<evidence type="ECO:0000259" key="2">
    <source>
        <dbReference type="PROSITE" id="PS51340"/>
    </source>
</evidence>
<dbReference type="InterPro" id="IPR011037">
    <property type="entry name" value="Pyrv_Knase-like_insert_dom_sf"/>
</dbReference>
<dbReference type="PROSITE" id="PS51340">
    <property type="entry name" value="MOSC"/>
    <property type="match status" value="1"/>
</dbReference>
<dbReference type="EMBL" id="CP101988">
    <property type="protein sequence ID" value="UUI76478.1"/>
    <property type="molecule type" value="Genomic_DNA"/>
</dbReference>
<dbReference type="SUPFAM" id="SSF141673">
    <property type="entry name" value="MOSC N-terminal domain-like"/>
    <property type="match status" value="1"/>
</dbReference>
<dbReference type="Pfam" id="PF03473">
    <property type="entry name" value="MOSC"/>
    <property type="match status" value="1"/>
</dbReference>
<evidence type="ECO:0000256" key="1">
    <source>
        <dbReference type="SAM" id="MobiDB-lite"/>
    </source>
</evidence>
<name>A0ABY5L7B2_9CELL</name>
<gene>
    <name evidence="3" type="ORF">NP064_06215</name>
</gene>
<evidence type="ECO:0000313" key="4">
    <source>
        <dbReference type="Proteomes" id="UP001316189"/>
    </source>
</evidence>
<sequence>MHVGALTLFPVKSLRGVPVREADVERHGLRGDRRWMVVDEHGETLTARRVPEMLAVTATPTPGGIVLSGEGLPSLTVLEPRGPATVAVALSRLGLATAGGEAADGWLTAALGRPARLVWLDDPSRRPVSPTHGGETGDPLSLADAGPLLLTTTASLRRLQSWVADEAQSRGEDAVSIGMERFRPNLVVDGDDLEPFAEDAWGRVRVGEVEYRFAEHCDRCVLTTIDPVTRAGGKEPLRTLAQHRRWGGKVWFGIRVIPVTAGRVAVGDEVVVTG</sequence>
<feature type="domain" description="MOSC" evidence="2">
    <location>
        <begin position="122"/>
        <end position="273"/>
    </location>
</feature>
<dbReference type="RefSeq" id="WP_227568755.1">
    <property type="nucleotide sequence ID" value="NZ_CP101988.1"/>
</dbReference>
<dbReference type="InterPro" id="IPR005303">
    <property type="entry name" value="MOCOS_middle"/>
</dbReference>